<dbReference type="GO" id="GO:0008270">
    <property type="term" value="F:zinc ion binding"/>
    <property type="evidence" value="ECO:0007669"/>
    <property type="project" value="UniProtKB-KW"/>
</dbReference>
<feature type="region of interest" description="Disordered" evidence="4">
    <location>
        <begin position="106"/>
        <end position="134"/>
    </location>
</feature>
<keyword evidence="2 3" id="KW-0238">DNA-binding</keyword>
<reference evidence="7" key="1">
    <citation type="journal article" date="2020" name="Stud. Mycol.">
        <title>101 Dothideomycetes genomes: a test case for predicting lifestyles and emergence of pathogens.</title>
        <authorList>
            <person name="Haridas S."/>
            <person name="Albert R."/>
            <person name="Binder M."/>
            <person name="Bloem J."/>
            <person name="Labutti K."/>
            <person name="Salamov A."/>
            <person name="Andreopoulos B."/>
            <person name="Baker S."/>
            <person name="Barry K."/>
            <person name="Bills G."/>
            <person name="Bluhm B."/>
            <person name="Cannon C."/>
            <person name="Castanera R."/>
            <person name="Culley D."/>
            <person name="Daum C."/>
            <person name="Ezra D."/>
            <person name="Gonzalez J."/>
            <person name="Henrissat B."/>
            <person name="Kuo A."/>
            <person name="Liang C."/>
            <person name="Lipzen A."/>
            <person name="Lutzoni F."/>
            <person name="Magnuson J."/>
            <person name="Mondo S."/>
            <person name="Nolan M."/>
            <person name="Ohm R."/>
            <person name="Pangilinan J."/>
            <person name="Park H.-J."/>
            <person name="Ramirez L."/>
            <person name="Alfaro M."/>
            <person name="Sun H."/>
            <person name="Tritt A."/>
            <person name="Yoshinaga Y."/>
            <person name="Zwiers L.-H."/>
            <person name="Turgeon B."/>
            <person name="Goodwin S."/>
            <person name="Spatafora J."/>
            <person name="Crous P."/>
            <person name="Grigoriev I."/>
        </authorList>
    </citation>
    <scope>NUCLEOTIDE SEQUENCE</scope>
    <source>
        <strain evidence="7">CBS 269.34</strain>
    </source>
</reference>
<keyword evidence="1" id="KW-0479">Metal-binding</keyword>
<dbReference type="Pfam" id="PF00046">
    <property type="entry name" value="Homeodomain"/>
    <property type="match status" value="1"/>
</dbReference>
<dbReference type="Proteomes" id="UP000799750">
    <property type="component" value="Unassembled WGS sequence"/>
</dbReference>
<gene>
    <name evidence="7" type="ORF">BU16DRAFT_559477</name>
</gene>
<dbReference type="InterPro" id="IPR013087">
    <property type="entry name" value="Znf_C2H2_type"/>
</dbReference>
<accession>A0A6A6QZ54</accession>
<dbReference type="AlphaFoldDB" id="A0A6A6QZ54"/>
<feature type="domain" description="C2H2-type" evidence="6">
    <location>
        <begin position="371"/>
        <end position="399"/>
    </location>
</feature>
<dbReference type="CDD" id="cd00086">
    <property type="entry name" value="homeodomain"/>
    <property type="match status" value="1"/>
</dbReference>
<feature type="compositionally biased region" description="Low complexity" evidence="4">
    <location>
        <begin position="313"/>
        <end position="331"/>
    </location>
</feature>
<dbReference type="EMBL" id="MU004186">
    <property type="protein sequence ID" value="KAF2497741.1"/>
    <property type="molecule type" value="Genomic_DNA"/>
</dbReference>
<dbReference type="SUPFAM" id="SSF46689">
    <property type="entry name" value="Homeodomain-like"/>
    <property type="match status" value="1"/>
</dbReference>
<dbReference type="OrthoDB" id="10056939at2759"/>
<feature type="compositionally biased region" description="Basic and acidic residues" evidence="4">
    <location>
        <begin position="303"/>
        <end position="312"/>
    </location>
</feature>
<name>A0A6A6QZ54_9PEZI</name>
<keyword evidence="2 3" id="KW-0539">Nucleus</keyword>
<protein>
    <recommendedName>
        <fullName evidence="9">Homeobox domain-containing protein</fullName>
    </recommendedName>
</protein>
<keyword evidence="8" id="KW-1185">Reference proteome</keyword>
<feature type="compositionally biased region" description="Polar residues" evidence="4">
    <location>
        <begin position="203"/>
        <end position="221"/>
    </location>
</feature>
<dbReference type="PROSITE" id="PS50157">
    <property type="entry name" value="ZINC_FINGER_C2H2_2"/>
    <property type="match status" value="1"/>
</dbReference>
<feature type="compositionally biased region" description="Basic residues" evidence="4">
    <location>
        <begin position="332"/>
        <end position="342"/>
    </location>
</feature>
<feature type="region of interest" description="Disordered" evidence="4">
    <location>
        <begin position="203"/>
        <end position="247"/>
    </location>
</feature>
<evidence type="ECO:0000313" key="7">
    <source>
        <dbReference type="EMBL" id="KAF2497741.1"/>
    </source>
</evidence>
<feature type="region of interest" description="Disordered" evidence="4">
    <location>
        <begin position="279"/>
        <end position="366"/>
    </location>
</feature>
<dbReference type="GO" id="GO:0005634">
    <property type="term" value="C:nucleus"/>
    <property type="evidence" value="ECO:0007669"/>
    <property type="project" value="UniProtKB-SubCell"/>
</dbReference>
<evidence type="ECO:0000313" key="8">
    <source>
        <dbReference type="Proteomes" id="UP000799750"/>
    </source>
</evidence>
<evidence type="ECO:0000256" key="3">
    <source>
        <dbReference type="RuleBase" id="RU000682"/>
    </source>
</evidence>
<dbReference type="InterPro" id="IPR009057">
    <property type="entry name" value="Homeodomain-like_sf"/>
</dbReference>
<dbReference type="InterPro" id="IPR001356">
    <property type="entry name" value="HD"/>
</dbReference>
<evidence type="ECO:0008006" key="9">
    <source>
        <dbReference type="Google" id="ProtNLM"/>
    </source>
</evidence>
<sequence length="683" mass="77002">MATDTYNGPPTNEFLQSSINPETTFQPPAITENVPWMFHDNSVPAYTMGPAMSTSNELWTSPYIADGFSVHPVDSIQATNEVVSFHGPAAQLQSIQPLSGLLYGTSREVPAPPVTRDTNEQLSRRKHRRSTKIPHDARKALEAHFAQNQYPSNEDVSRLVQTTSLAPRQIKDWFNNTRARMNPQLISPNAKRGASHPISNQQLIQASDIPSSVVLSSQTKATKTRRGNTVHSMSDKPEADDASVSSGCSSSFSLDRYLTMPLDEEPAKTSAIQTALQTQPPDIAPGYFPVPQPLNGAIPASANHDDISDSRSDFASSASSANSNLSVASRSSRSRRRGRRRYQKDPYDATANLESKRSKPNQNPAQNPTKYCCTFCGNKYRTLYDWKRHEESVHTSPVTWVCLGDYQPGDYEPCPGRPYNDCPFCPETRADMRHMATHNWTECLQKPEEDRTFTRKDHLKLHINKKHLKRGEGARSDIQDVLNRWARQATPYRPEDPEMHCGFCGCRFKEWAKRVEHVAEHFKGGLGLECWWPGRREVLVRSRHHITLPHWSCRNLLSPGSLFAKASYAFTETGILYMCHLCGADVEESAEDDYCNRQLHLETHNYRTCPQYMLHRAESLLLHLKQDHGYQTPGPGTANEQLVLDAYLGDEGMLIERSASPPCRPLQGWTERWSDLQARVTET</sequence>
<evidence type="ECO:0000259" key="6">
    <source>
        <dbReference type="PROSITE" id="PS50157"/>
    </source>
</evidence>
<dbReference type="PROSITE" id="PS00028">
    <property type="entry name" value="ZINC_FINGER_C2H2_1"/>
    <property type="match status" value="1"/>
</dbReference>
<dbReference type="SMART" id="SM00355">
    <property type="entry name" value="ZnF_C2H2"/>
    <property type="match status" value="3"/>
</dbReference>
<evidence type="ECO:0000256" key="4">
    <source>
        <dbReference type="SAM" id="MobiDB-lite"/>
    </source>
</evidence>
<keyword evidence="1" id="KW-0863">Zinc-finger</keyword>
<dbReference type="SMART" id="SM00389">
    <property type="entry name" value="HOX"/>
    <property type="match status" value="1"/>
</dbReference>
<keyword evidence="2 3" id="KW-0371">Homeobox</keyword>
<evidence type="ECO:0000259" key="5">
    <source>
        <dbReference type="PROSITE" id="PS50071"/>
    </source>
</evidence>
<evidence type="ECO:0000256" key="2">
    <source>
        <dbReference type="PROSITE-ProRule" id="PRU00108"/>
    </source>
</evidence>
<proteinExistence type="predicted"/>
<feature type="domain" description="Homeobox" evidence="5">
    <location>
        <begin position="124"/>
        <end position="184"/>
    </location>
</feature>
<dbReference type="GO" id="GO:0003677">
    <property type="term" value="F:DNA binding"/>
    <property type="evidence" value="ECO:0007669"/>
    <property type="project" value="UniProtKB-UniRule"/>
</dbReference>
<comment type="subcellular location">
    <subcellularLocation>
        <location evidence="2 3">Nucleus</location>
    </subcellularLocation>
</comment>
<dbReference type="Gene3D" id="1.10.10.60">
    <property type="entry name" value="Homeodomain-like"/>
    <property type="match status" value="1"/>
</dbReference>
<organism evidence="7 8">
    <name type="scientific">Lophium mytilinum</name>
    <dbReference type="NCBI Taxonomy" id="390894"/>
    <lineage>
        <taxon>Eukaryota</taxon>
        <taxon>Fungi</taxon>
        <taxon>Dikarya</taxon>
        <taxon>Ascomycota</taxon>
        <taxon>Pezizomycotina</taxon>
        <taxon>Dothideomycetes</taxon>
        <taxon>Pleosporomycetidae</taxon>
        <taxon>Mytilinidiales</taxon>
        <taxon>Mytilinidiaceae</taxon>
        <taxon>Lophium</taxon>
    </lineage>
</organism>
<feature type="DNA-binding region" description="Homeobox" evidence="2">
    <location>
        <begin position="126"/>
        <end position="185"/>
    </location>
</feature>
<dbReference type="PROSITE" id="PS50071">
    <property type="entry name" value="HOMEOBOX_2"/>
    <property type="match status" value="1"/>
</dbReference>
<keyword evidence="1" id="KW-0862">Zinc</keyword>
<evidence type="ECO:0000256" key="1">
    <source>
        <dbReference type="PROSITE-ProRule" id="PRU00042"/>
    </source>
</evidence>